<evidence type="ECO:0000313" key="1">
    <source>
        <dbReference type="EMBL" id="CAH3032209.1"/>
    </source>
</evidence>
<accession>A0ABN8MMT6</accession>
<dbReference type="EMBL" id="CALNXK010000001">
    <property type="protein sequence ID" value="CAH3032209.1"/>
    <property type="molecule type" value="Genomic_DNA"/>
</dbReference>
<dbReference type="Proteomes" id="UP001159405">
    <property type="component" value="Unassembled WGS sequence"/>
</dbReference>
<gene>
    <name evidence="1" type="ORF">PLOB_00000605</name>
</gene>
<proteinExistence type="predicted"/>
<sequence>MLVFQIPIWRTGASHQQDDNGSQQYTTMISQRKSKERQKRQAELQQQERLLKLQKLKGPGVLIADFASEIVEIESLNTSEAEQVQEQTVDLQPDEQLTHDCSTQTEAFDHLYRSVVSPSVKDCRRTDASTQTEEFGYLFTHSSTSKPFMQNYFRDDNAKVSFYTGPPTYEVLEATSIHVSPSVKR</sequence>
<comment type="caution">
    <text evidence="1">The sequence shown here is derived from an EMBL/GenBank/DDBJ whole genome shotgun (WGS) entry which is preliminary data.</text>
</comment>
<evidence type="ECO:0000313" key="2">
    <source>
        <dbReference type="Proteomes" id="UP001159405"/>
    </source>
</evidence>
<name>A0ABN8MMT6_9CNID</name>
<organism evidence="1 2">
    <name type="scientific">Porites lobata</name>
    <dbReference type="NCBI Taxonomy" id="104759"/>
    <lineage>
        <taxon>Eukaryota</taxon>
        <taxon>Metazoa</taxon>
        <taxon>Cnidaria</taxon>
        <taxon>Anthozoa</taxon>
        <taxon>Hexacorallia</taxon>
        <taxon>Scleractinia</taxon>
        <taxon>Fungiina</taxon>
        <taxon>Poritidae</taxon>
        <taxon>Porites</taxon>
    </lineage>
</organism>
<protein>
    <submittedName>
        <fullName evidence="1">Uncharacterized protein</fullName>
    </submittedName>
</protein>
<reference evidence="1 2" key="1">
    <citation type="submission" date="2022-05" db="EMBL/GenBank/DDBJ databases">
        <authorList>
            <consortium name="Genoscope - CEA"/>
            <person name="William W."/>
        </authorList>
    </citation>
    <scope>NUCLEOTIDE SEQUENCE [LARGE SCALE GENOMIC DNA]</scope>
</reference>
<keyword evidence="2" id="KW-1185">Reference proteome</keyword>
<feature type="non-terminal residue" evidence="1">
    <location>
        <position position="185"/>
    </location>
</feature>